<name>A0A138ZYT3_GONPJ</name>
<dbReference type="Pfam" id="PF00328">
    <property type="entry name" value="His_Phos_2"/>
    <property type="match status" value="1"/>
</dbReference>
<dbReference type="OMA" id="RHNIAHD"/>
<dbReference type="OrthoDB" id="10262962at2759"/>
<keyword evidence="2" id="KW-0732">Signal</keyword>
<gene>
    <name evidence="3" type="ORF">M427DRAFT_105053</name>
</gene>
<dbReference type="EMBL" id="KQ965855">
    <property type="protein sequence ID" value="KXS09667.1"/>
    <property type="molecule type" value="Genomic_DNA"/>
</dbReference>
<accession>A0A138ZYT3</accession>
<reference evidence="3 4" key="1">
    <citation type="journal article" date="2015" name="Genome Biol. Evol.">
        <title>Phylogenomic analyses indicate that early fungi evolved digesting cell walls of algal ancestors of land plants.</title>
        <authorList>
            <person name="Chang Y."/>
            <person name="Wang S."/>
            <person name="Sekimoto S."/>
            <person name="Aerts A.L."/>
            <person name="Choi C."/>
            <person name="Clum A."/>
            <person name="LaButti K.M."/>
            <person name="Lindquist E.A."/>
            <person name="Yee Ngan C."/>
            <person name="Ohm R.A."/>
            <person name="Salamov A.A."/>
            <person name="Grigoriev I.V."/>
            <person name="Spatafora J.W."/>
            <person name="Berbee M.L."/>
        </authorList>
    </citation>
    <scope>NUCLEOTIDE SEQUENCE [LARGE SCALE GENOMIC DNA]</scope>
    <source>
        <strain evidence="3 4">JEL478</strain>
    </source>
</reference>
<evidence type="ECO:0000256" key="2">
    <source>
        <dbReference type="SAM" id="SignalP"/>
    </source>
</evidence>
<feature type="signal peptide" evidence="2">
    <location>
        <begin position="1"/>
        <end position="20"/>
    </location>
</feature>
<protein>
    <submittedName>
        <fullName evidence="3">Phosphoglycerate mutase-like protein</fullName>
    </submittedName>
</protein>
<evidence type="ECO:0000313" key="4">
    <source>
        <dbReference type="Proteomes" id="UP000070544"/>
    </source>
</evidence>
<organism evidence="3 4">
    <name type="scientific">Gonapodya prolifera (strain JEL478)</name>
    <name type="common">Monoblepharis prolifera</name>
    <dbReference type="NCBI Taxonomy" id="1344416"/>
    <lineage>
        <taxon>Eukaryota</taxon>
        <taxon>Fungi</taxon>
        <taxon>Fungi incertae sedis</taxon>
        <taxon>Chytridiomycota</taxon>
        <taxon>Chytridiomycota incertae sedis</taxon>
        <taxon>Monoblepharidomycetes</taxon>
        <taxon>Monoblepharidales</taxon>
        <taxon>Gonapodyaceae</taxon>
        <taxon>Gonapodya</taxon>
    </lineage>
</organism>
<comment type="similarity">
    <text evidence="1">Belongs to the histidine acid phosphatase family.</text>
</comment>
<dbReference type="PANTHER" id="PTHR11567">
    <property type="entry name" value="ACID PHOSPHATASE-RELATED"/>
    <property type="match status" value="1"/>
</dbReference>
<dbReference type="PANTHER" id="PTHR11567:SF195">
    <property type="entry name" value="ACID PHOSPHATASE, PUTATIVE (AFU_ORTHOLOGUE AFUA_3G14570)-RELATED"/>
    <property type="match status" value="1"/>
</dbReference>
<dbReference type="AlphaFoldDB" id="A0A138ZYT3"/>
<evidence type="ECO:0000256" key="1">
    <source>
        <dbReference type="ARBA" id="ARBA00005375"/>
    </source>
</evidence>
<dbReference type="InterPro" id="IPR000560">
    <property type="entry name" value="His_Pase_clade-2"/>
</dbReference>
<dbReference type="Gene3D" id="3.40.50.1240">
    <property type="entry name" value="Phosphoglycerate mutase-like"/>
    <property type="match status" value="1"/>
</dbReference>
<dbReference type="InterPro" id="IPR029033">
    <property type="entry name" value="His_PPase_superfam"/>
</dbReference>
<dbReference type="Proteomes" id="UP000070544">
    <property type="component" value="Unassembled WGS sequence"/>
</dbReference>
<proteinExistence type="inferred from homology"/>
<keyword evidence="4" id="KW-1185">Reference proteome</keyword>
<feature type="chain" id="PRO_5007295769" evidence="2">
    <location>
        <begin position="21"/>
        <end position="469"/>
    </location>
</feature>
<sequence>MPSTQTLLLVFAGTVASAAAAVDLSWRPPSASAVSNLTQVLNGPGVPTIFNSSKTSFKDYGIYNYCNMPHVRAREYPFANDTYELKYVEIIHRHHKRTPYQSNTFPVENIAWQCSDTKTFYYADKKSGDEIATPSYWVMYTDPANPLNTTGYIGSNCQFPQITADGLEDALEHGRDLFKVYGDKLDFLRDDSVKNEVIFRVTSNVITSQVAGAIIQGMFPDAETVPLYQQPSAVDSLQPQYSCSYADNIRSAYQGTNANWTAHLNATVNLFAKLDAISGVNPKDSGWHSWFDHYFDALSSRKCHGKPLPCSITNSSNCITEADAQEVFRLGLYEYSYIFRDAPNSLEYVRTKYGLFFVELVSHIRAAIAKSSPIKYRHNVAHDGSISPLLGFLQVDQMVWPGMGAEVAFELFKNKKTNGYVVRVLWGGKVLRSSNLGPIDMIPADDFIGYVEGLTGVNGSYIVQKCVSS</sequence>
<dbReference type="STRING" id="1344416.A0A138ZYT3"/>
<evidence type="ECO:0000313" key="3">
    <source>
        <dbReference type="EMBL" id="KXS09667.1"/>
    </source>
</evidence>
<dbReference type="GO" id="GO:0016791">
    <property type="term" value="F:phosphatase activity"/>
    <property type="evidence" value="ECO:0007669"/>
    <property type="project" value="TreeGrafter"/>
</dbReference>
<dbReference type="SUPFAM" id="SSF53254">
    <property type="entry name" value="Phosphoglycerate mutase-like"/>
    <property type="match status" value="1"/>
</dbReference>
<dbReference type="InterPro" id="IPR050645">
    <property type="entry name" value="Histidine_acid_phosphatase"/>
</dbReference>